<comment type="similarity">
    <text evidence="1">Belongs to the PhzF family.</text>
</comment>
<reference evidence="5" key="1">
    <citation type="submission" date="2016-10" db="EMBL/GenBank/DDBJ databases">
        <authorList>
            <person name="Varghese N."/>
            <person name="Submissions S."/>
        </authorList>
    </citation>
    <scope>NUCLEOTIDE SEQUENCE [LARGE SCALE GENOMIC DNA]</scope>
    <source>
        <strain evidence="5">DSM 19891</strain>
    </source>
</reference>
<dbReference type="GO" id="GO:0016853">
    <property type="term" value="F:isomerase activity"/>
    <property type="evidence" value="ECO:0007669"/>
    <property type="project" value="UniProtKB-KW"/>
</dbReference>
<dbReference type="NCBIfam" id="TIGR00654">
    <property type="entry name" value="PhzF_family"/>
    <property type="match status" value="1"/>
</dbReference>
<accession>A0A1I6HYA3</accession>
<dbReference type="Proteomes" id="UP000199462">
    <property type="component" value="Unassembled WGS sequence"/>
</dbReference>
<dbReference type="PIRSF" id="PIRSF016184">
    <property type="entry name" value="PhzC_PhzF"/>
    <property type="match status" value="1"/>
</dbReference>
<protein>
    <submittedName>
        <fullName evidence="4">Phenazine biosynthesis protein PhzF family</fullName>
    </submittedName>
</protein>
<name>A0A1I6HYA3_9FLAO</name>
<dbReference type="Pfam" id="PF02567">
    <property type="entry name" value="PhzC-PhzF"/>
    <property type="match status" value="1"/>
</dbReference>
<evidence type="ECO:0000256" key="1">
    <source>
        <dbReference type="ARBA" id="ARBA00008270"/>
    </source>
</evidence>
<dbReference type="PANTHER" id="PTHR13774:SF17">
    <property type="entry name" value="PHENAZINE BIOSYNTHESIS-LIKE DOMAIN-CONTAINING PROTEIN"/>
    <property type="match status" value="1"/>
</dbReference>
<organism evidence="4 5">
    <name type="scientific">Maribacter stanieri</name>
    <dbReference type="NCBI Taxonomy" id="440514"/>
    <lineage>
        <taxon>Bacteria</taxon>
        <taxon>Pseudomonadati</taxon>
        <taxon>Bacteroidota</taxon>
        <taxon>Flavobacteriia</taxon>
        <taxon>Flavobacteriales</taxon>
        <taxon>Flavobacteriaceae</taxon>
        <taxon>Maribacter</taxon>
    </lineage>
</organism>
<proteinExistence type="inferred from homology"/>
<dbReference type="GO" id="GO:0005737">
    <property type="term" value="C:cytoplasm"/>
    <property type="evidence" value="ECO:0007669"/>
    <property type="project" value="TreeGrafter"/>
</dbReference>
<dbReference type="SUPFAM" id="SSF54506">
    <property type="entry name" value="Diaminopimelate epimerase-like"/>
    <property type="match status" value="1"/>
</dbReference>
<dbReference type="PANTHER" id="PTHR13774">
    <property type="entry name" value="PHENAZINE BIOSYNTHESIS PROTEIN"/>
    <property type="match status" value="1"/>
</dbReference>
<evidence type="ECO:0000256" key="3">
    <source>
        <dbReference type="PIRSR" id="PIRSR016184-1"/>
    </source>
</evidence>
<evidence type="ECO:0000256" key="2">
    <source>
        <dbReference type="ARBA" id="ARBA00023235"/>
    </source>
</evidence>
<dbReference type="Gene3D" id="3.10.310.10">
    <property type="entry name" value="Diaminopimelate Epimerase, Chain A, domain 1"/>
    <property type="match status" value="2"/>
</dbReference>
<keyword evidence="2" id="KW-0413">Isomerase</keyword>
<feature type="active site" evidence="3">
    <location>
        <position position="46"/>
    </location>
</feature>
<dbReference type="EMBL" id="FOYX01000001">
    <property type="protein sequence ID" value="SFR59423.1"/>
    <property type="molecule type" value="Genomic_DNA"/>
</dbReference>
<gene>
    <name evidence="4" type="ORF">SAMN04488010_0908</name>
</gene>
<evidence type="ECO:0000313" key="4">
    <source>
        <dbReference type="EMBL" id="SFR59423.1"/>
    </source>
</evidence>
<dbReference type="RefSeq" id="WP_091901733.1">
    <property type="nucleotide sequence ID" value="NZ_FOYX01000001.1"/>
</dbReference>
<dbReference type="InterPro" id="IPR003719">
    <property type="entry name" value="Phenazine_PhzF-like"/>
</dbReference>
<sequence length="265" mass="29737">MKQKIYQIDAFTTKLYGGNPAAVCILDNWLDTELMQTIAAENNLAETAFAVNKNDHYELRWFTPEIEVDLCGHATLATAFVIFNYYGFTENTLRFISPRSGELLVQKNNEGLLTMDFPTDDLITVPEQLNISKAIGKQPLETYKGKTDYMLIYESQVEIEAIAPNFHLLNELDCRGVIVSSKGNDVDFVSRFFAPQCGIPEDPVTGSAHTTLTPYWSEKLSKKILTAKQLSERGGELECEFHGDRVKISGHGVCYLVGEIEIYST</sequence>
<dbReference type="AlphaFoldDB" id="A0A1I6HYA3"/>
<evidence type="ECO:0000313" key="5">
    <source>
        <dbReference type="Proteomes" id="UP000199462"/>
    </source>
</evidence>
<dbReference type="STRING" id="440514.SAMN04488010_0908"/>
<keyword evidence="5" id="KW-1185">Reference proteome</keyword>